<dbReference type="Proteomes" id="UP000004836">
    <property type="component" value="Unassembled WGS sequence"/>
</dbReference>
<gene>
    <name evidence="1" type="ORF">IMCC14465_06670</name>
</gene>
<accession>J9DG50</accession>
<dbReference type="STRING" id="1220535.IMCC14465_06670"/>
<comment type="caution">
    <text evidence="1">The sequence shown here is derived from an EMBL/GenBank/DDBJ whole genome shotgun (WGS) entry which is preliminary data.</text>
</comment>
<dbReference type="EMBL" id="ALYF01000003">
    <property type="protein sequence ID" value="EJW20871.1"/>
    <property type="molecule type" value="Genomic_DNA"/>
</dbReference>
<evidence type="ECO:0000313" key="1">
    <source>
        <dbReference type="EMBL" id="EJW20871.1"/>
    </source>
</evidence>
<protein>
    <submittedName>
        <fullName evidence="1">Uncharacterized protein</fullName>
    </submittedName>
</protein>
<organism evidence="1 2">
    <name type="scientific">alpha proteobacterium IMCC14465</name>
    <dbReference type="NCBI Taxonomy" id="1220535"/>
    <lineage>
        <taxon>Bacteria</taxon>
        <taxon>Pseudomonadati</taxon>
        <taxon>Pseudomonadota</taxon>
        <taxon>Alphaproteobacteria</taxon>
        <taxon>PS1 clade</taxon>
    </lineage>
</organism>
<name>J9DG50_9PROT</name>
<keyword evidence="2" id="KW-1185">Reference proteome</keyword>
<proteinExistence type="predicted"/>
<dbReference type="AlphaFoldDB" id="J9DG50"/>
<evidence type="ECO:0000313" key="2">
    <source>
        <dbReference type="Proteomes" id="UP000004836"/>
    </source>
</evidence>
<reference evidence="1 2" key="1">
    <citation type="journal article" date="2012" name="J. Bacteriol.">
        <title>Genome Sequence of Strain IMCC14465, Isolated from the East Sea, Belonging to the PS1 Clade of Alphaproteobacteria.</title>
        <authorList>
            <person name="Yang S.J."/>
            <person name="Kang I."/>
            <person name="Cho J.C."/>
        </authorList>
    </citation>
    <scope>NUCLEOTIDE SEQUENCE [LARGE SCALE GENOMIC DNA]</scope>
    <source>
        <strain evidence="1 2">IMCC14465</strain>
    </source>
</reference>
<sequence>MCFPVRLRPIALCVKMPFYPILPGILNYSISCLTYSDCFVILIA</sequence>